<sequence length="123" mass="13270">MLHPSLPPPMRKLKGHGRGYSRPRSAKGAAARQARPAPWMAYARPLGHAQRRGAPALDRSARLRGAVTGMLAAARRDRAARGLTSFCTVKCSLLARCSGWPPCGRSASSCGARPYKLWHREAG</sequence>
<protein>
    <submittedName>
        <fullName evidence="2">Uncharacterized protein</fullName>
    </submittedName>
</protein>
<dbReference type="AlphaFoldDB" id="A0A5J9SGH8"/>
<evidence type="ECO:0000313" key="2">
    <source>
        <dbReference type="EMBL" id="TVT98394.1"/>
    </source>
</evidence>
<dbReference type="Proteomes" id="UP000324897">
    <property type="component" value="Unassembled WGS sequence"/>
</dbReference>
<feature type="compositionally biased region" description="Pro residues" evidence="1">
    <location>
        <begin position="1"/>
        <end position="10"/>
    </location>
</feature>
<name>A0A5J9SGH8_9POAL</name>
<proteinExistence type="predicted"/>
<accession>A0A5J9SGH8</accession>
<evidence type="ECO:0000256" key="1">
    <source>
        <dbReference type="SAM" id="MobiDB-lite"/>
    </source>
</evidence>
<feature type="compositionally biased region" description="Basic residues" evidence="1">
    <location>
        <begin position="11"/>
        <end position="25"/>
    </location>
</feature>
<organism evidence="2 3">
    <name type="scientific">Eragrostis curvula</name>
    <name type="common">weeping love grass</name>
    <dbReference type="NCBI Taxonomy" id="38414"/>
    <lineage>
        <taxon>Eukaryota</taxon>
        <taxon>Viridiplantae</taxon>
        <taxon>Streptophyta</taxon>
        <taxon>Embryophyta</taxon>
        <taxon>Tracheophyta</taxon>
        <taxon>Spermatophyta</taxon>
        <taxon>Magnoliopsida</taxon>
        <taxon>Liliopsida</taxon>
        <taxon>Poales</taxon>
        <taxon>Poaceae</taxon>
        <taxon>PACMAD clade</taxon>
        <taxon>Chloridoideae</taxon>
        <taxon>Eragrostideae</taxon>
        <taxon>Eragrostidinae</taxon>
        <taxon>Eragrostis</taxon>
    </lineage>
</organism>
<evidence type="ECO:0000313" key="3">
    <source>
        <dbReference type="Proteomes" id="UP000324897"/>
    </source>
</evidence>
<comment type="caution">
    <text evidence="2">The sequence shown here is derived from an EMBL/GenBank/DDBJ whole genome shotgun (WGS) entry which is preliminary data.</text>
</comment>
<feature type="compositionally biased region" description="Low complexity" evidence="1">
    <location>
        <begin position="26"/>
        <end position="35"/>
    </location>
</feature>
<dbReference type="Gramene" id="TVT98394">
    <property type="protein sequence ID" value="TVT98394"/>
    <property type="gene ID" value="EJB05_56314"/>
</dbReference>
<reference evidence="2 3" key="1">
    <citation type="journal article" date="2019" name="Sci. Rep.">
        <title>A high-quality genome of Eragrostis curvula grass provides insights into Poaceae evolution and supports new strategies to enhance forage quality.</title>
        <authorList>
            <person name="Carballo J."/>
            <person name="Santos B.A.C.M."/>
            <person name="Zappacosta D."/>
            <person name="Garbus I."/>
            <person name="Selva J.P."/>
            <person name="Gallo C.A."/>
            <person name="Diaz A."/>
            <person name="Albertini E."/>
            <person name="Caccamo M."/>
            <person name="Echenique V."/>
        </authorList>
    </citation>
    <scope>NUCLEOTIDE SEQUENCE [LARGE SCALE GENOMIC DNA]</scope>
    <source>
        <strain evidence="3">cv. Victoria</strain>
        <tissue evidence="2">Leaf</tissue>
    </source>
</reference>
<feature type="region of interest" description="Disordered" evidence="1">
    <location>
        <begin position="1"/>
        <end position="35"/>
    </location>
</feature>
<keyword evidence="3" id="KW-1185">Reference proteome</keyword>
<dbReference type="EMBL" id="RWGY01000864">
    <property type="protein sequence ID" value="TVT98394.1"/>
    <property type="molecule type" value="Genomic_DNA"/>
</dbReference>
<feature type="non-terminal residue" evidence="2">
    <location>
        <position position="1"/>
    </location>
</feature>
<gene>
    <name evidence="2" type="ORF">EJB05_56314</name>
</gene>